<evidence type="ECO:0000313" key="5">
    <source>
        <dbReference type="Proteomes" id="UP000554235"/>
    </source>
</evidence>
<dbReference type="Proteomes" id="UP000554235">
    <property type="component" value="Unassembled WGS sequence"/>
</dbReference>
<dbReference type="OrthoDB" id="3525185at2759"/>
<evidence type="ECO:0000256" key="1">
    <source>
        <dbReference type="ARBA" id="ARBA00023242"/>
    </source>
</evidence>
<dbReference type="PANTHER" id="PTHR38111">
    <property type="entry name" value="ZN(2)-C6 FUNGAL-TYPE DOMAIN-CONTAINING PROTEIN-RELATED"/>
    <property type="match status" value="1"/>
</dbReference>
<dbReference type="AlphaFoldDB" id="A0A8H4LMU4"/>
<keyword evidence="1" id="KW-0539">Nucleus</keyword>
<dbReference type="SUPFAM" id="SSF57701">
    <property type="entry name" value="Zn2/Cys6 DNA-binding domain"/>
    <property type="match status" value="1"/>
</dbReference>
<dbReference type="InterPro" id="IPR036864">
    <property type="entry name" value="Zn2-C6_fun-type_DNA-bd_sf"/>
</dbReference>
<dbReference type="InterPro" id="IPR053178">
    <property type="entry name" value="Osmoadaptation_assoc"/>
</dbReference>
<feature type="region of interest" description="Disordered" evidence="2">
    <location>
        <begin position="48"/>
        <end position="72"/>
    </location>
</feature>
<keyword evidence="5" id="KW-1185">Reference proteome</keyword>
<dbReference type="PROSITE" id="PS00463">
    <property type="entry name" value="ZN2_CY6_FUNGAL_1"/>
    <property type="match status" value="1"/>
</dbReference>
<comment type="caution">
    <text evidence="4">The sequence shown here is derived from an EMBL/GenBank/DDBJ whole genome shotgun (WGS) entry which is preliminary data.</text>
</comment>
<dbReference type="GO" id="GO:0000981">
    <property type="term" value="F:DNA-binding transcription factor activity, RNA polymerase II-specific"/>
    <property type="evidence" value="ECO:0007669"/>
    <property type="project" value="InterPro"/>
</dbReference>
<dbReference type="CDD" id="cd00067">
    <property type="entry name" value="GAL4"/>
    <property type="match status" value="1"/>
</dbReference>
<organism evidence="4 5">
    <name type="scientific">Fusarium albosuccineum</name>
    <dbReference type="NCBI Taxonomy" id="1237068"/>
    <lineage>
        <taxon>Eukaryota</taxon>
        <taxon>Fungi</taxon>
        <taxon>Dikarya</taxon>
        <taxon>Ascomycota</taxon>
        <taxon>Pezizomycotina</taxon>
        <taxon>Sordariomycetes</taxon>
        <taxon>Hypocreomycetidae</taxon>
        <taxon>Hypocreales</taxon>
        <taxon>Nectriaceae</taxon>
        <taxon>Fusarium</taxon>
        <taxon>Fusarium decemcellulare species complex</taxon>
    </lineage>
</organism>
<gene>
    <name evidence="4" type="ORF">FALBO_2393</name>
</gene>
<accession>A0A8H4LMU4</accession>
<dbReference type="SMART" id="SM00066">
    <property type="entry name" value="GAL4"/>
    <property type="match status" value="1"/>
</dbReference>
<dbReference type="EMBL" id="JAADYS010000307">
    <property type="protein sequence ID" value="KAF4470704.1"/>
    <property type="molecule type" value="Genomic_DNA"/>
</dbReference>
<dbReference type="PANTHER" id="PTHR38111:SF11">
    <property type="entry name" value="TRANSCRIPTION FACTOR DOMAIN-CONTAINING PROTEIN-RELATED"/>
    <property type="match status" value="1"/>
</dbReference>
<name>A0A8H4LMU4_9HYPO</name>
<dbReference type="Gene3D" id="4.10.240.10">
    <property type="entry name" value="Zn(2)-C6 fungal-type DNA-binding domain"/>
    <property type="match status" value="1"/>
</dbReference>
<evidence type="ECO:0000313" key="4">
    <source>
        <dbReference type="EMBL" id="KAF4470704.1"/>
    </source>
</evidence>
<dbReference type="Pfam" id="PF00172">
    <property type="entry name" value="Zn_clus"/>
    <property type="match status" value="1"/>
</dbReference>
<evidence type="ECO:0000259" key="3">
    <source>
        <dbReference type="PROSITE" id="PS50048"/>
    </source>
</evidence>
<feature type="domain" description="Zn(2)-C6 fungal-type" evidence="3">
    <location>
        <begin position="7"/>
        <end position="36"/>
    </location>
</feature>
<evidence type="ECO:0000256" key="2">
    <source>
        <dbReference type="SAM" id="MobiDB-lite"/>
    </source>
</evidence>
<sequence length="443" mass="48312">MPRRSRGCAACRQRRIGCDGGLPECRQCLITNRQCSGPLQGAFIIDQTDRVVSRNQPPRPARESPLVPQPSSQSMSAHVFISEFVSFITARNEEARRRSWLTELQQGSVVDEGEALDLSMQATALAYCGAGSKNPAAVREACNIYGRALTKHSRSIAHKPTLQRAASLCTCVMLSLFEAVWSTSSVAYGMHLRAAQEMLALGPPEPGLGHEEVIFQLGQHVYCQTLFVMLATPQQYVEHAPTPVSWARIPSVENIGTAQVINRLMFDLFYLTDVLARRTCNANGEAVVVSDVGPEVEELWQEFQQQATRSGELIQWPTPSGTGYLDPFTAMIVAYFNAARVLQGVLGSQIGSSTVDASCDSILQSCYFLEGKNIGCAYLRMFFPLMLVAMHGSSSGQQAAAYGVLEQWLSNTAFKGVAKIAVSRVQSSTGFRMPVSNSIVEVA</sequence>
<proteinExistence type="predicted"/>
<dbReference type="InterPro" id="IPR001138">
    <property type="entry name" value="Zn2Cys6_DnaBD"/>
</dbReference>
<protein>
    <recommendedName>
        <fullName evidence="3">Zn(2)-C6 fungal-type domain-containing protein</fullName>
    </recommendedName>
</protein>
<dbReference type="PROSITE" id="PS50048">
    <property type="entry name" value="ZN2_CY6_FUNGAL_2"/>
    <property type="match status" value="1"/>
</dbReference>
<dbReference type="GO" id="GO:0008270">
    <property type="term" value="F:zinc ion binding"/>
    <property type="evidence" value="ECO:0007669"/>
    <property type="project" value="InterPro"/>
</dbReference>
<reference evidence="4 5" key="1">
    <citation type="submission" date="2020-01" db="EMBL/GenBank/DDBJ databases">
        <title>Identification and distribution of gene clusters putatively required for synthesis of sphingolipid metabolism inhibitors in phylogenetically diverse species of the filamentous fungus Fusarium.</title>
        <authorList>
            <person name="Kim H.-S."/>
            <person name="Busman M."/>
            <person name="Brown D.W."/>
            <person name="Divon H."/>
            <person name="Uhlig S."/>
            <person name="Proctor R.H."/>
        </authorList>
    </citation>
    <scope>NUCLEOTIDE SEQUENCE [LARGE SCALE GENOMIC DNA]</scope>
    <source>
        <strain evidence="4 5">NRRL 20459</strain>
    </source>
</reference>